<proteinExistence type="predicted"/>
<dbReference type="Gene3D" id="6.10.140.1310">
    <property type="match status" value="1"/>
</dbReference>
<evidence type="ECO:0000313" key="3">
    <source>
        <dbReference type="Proteomes" id="UP000225023"/>
    </source>
</evidence>
<dbReference type="InterPro" id="IPR031893">
    <property type="entry name" value="Phage_tail_APC"/>
</dbReference>
<feature type="domain" description="Phage tail assembly chaperone-like" evidence="1">
    <location>
        <begin position="71"/>
        <end position="133"/>
    </location>
</feature>
<keyword evidence="3" id="KW-1185">Reference proteome</keyword>
<dbReference type="OrthoDB" id="11737at10239"/>
<accession>A0A1L5C071</accession>
<dbReference type="EMBL" id="KX660669">
    <property type="protein sequence ID" value="APL99502.1"/>
    <property type="molecule type" value="Genomic_DNA"/>
</dbReference>
<protein>
    <submittedName>
        <fullName evidence="2">Putative tail fiber assembly protein</fullName>
    </submittedName>
</protein>
<reference evidence="3" key="1">
    <citation type="journal article" date="2017" name="Genes (Basel)">
        <title>Genome Analysis of a Novel Broad Host Range Proteobacteria Phage Isolated from a Bioreactor Treating Industrial Wastewater.</title>
        <authorList>
            <person name="de Leeuw M."/>
            <person name="Baron M."/>
            <person name="Brenner A."/>
            <person name="Kushmaro A."/>
        </authorList>
    </citation>
    <scope>NUCLEOTIDE SEQUENCE [LARGE SCALE GENOMIC DNA]</scope>
</reference>
<evidence type="ECO:0000313" key="2">
    <source>
        <dbReference type="EMBL" id="APL99502.1"/>
    </source>
</evidence>
<name>A0A1L5C071_9CAUD</name>
<dbReference type="Proteomes" id="UP000225023">
    <property type="component" value="Segment"/>
</dbReference>
<sequence length="136" mass="14779">MTFECKNLVYSSQDGTLIDLEVNHPDFGWVPFTASPDDSEEHGRAIYAAAVAGEFGPVAPYDGPSSEEIAAQTARAQRDQLLVELDGYVSNPLRWASLAQEQQGEVAAYRQALLDVPQQAGFPLGIDWPAKPAFLV</sequence>
<evidence type="ECO:0000259" key="1">
    <source>
        <dbReference type="Pfam" id="PF16778"/>
    </source>
</evidence>
<gene>
    <name evidence="2" type="ORF">BB738_0440</name>
</gene>
<dbReference type="Pfam" id="PF16778">
    <property type="entry name" value="Phage_tail_APC"/>
    <property type="match status" value="1"/>
</dbReference>
<organism evidence="2 3">
    <name type="scientific">Aquamicrobium phage P14</name>
    <dbReference type="NCBI Taxonomy" id="1927013"/>
    <lineage>
        <taxon>Viruses</taxon>
        <taxon>Duplodnaviria</taxon>
        <taxon>Heunggongvirae</taxon>
        <taxon>Uroviricota</taxon>
        <taxon>Caudoviricetes</taxon>
        <taxon>Autographivirales</taxon>
        <taxon>Autonotataviridae</taxon>
        <taxon>Aqualcavirus</taxon>
        <taxon>Aqualcavirus P14</taxon>
    </lineage>
</organism>